<organism evidence="4 5">
    <name type="scientific">Pristionchus fissidentatus</name>
    <dbReference type="NCBI Taxonomy" id="1538716"/>
    <lineage>
        <taxon>Eukaryota</taxon>
        <taxon>Metazoa</taxon>
        <taxon>Ecdysozoa</taxon>
        <taxon>Nematoda</taxon>
        <taxon>Chromadorea</taxon>
        <taxon>Rhabditida</taxon>
        <taxon>Rhabditina</taxon>
        <taxon>Diplogasteromorpha</taxon>
        <taxon>Diplogasteroidea</taxon>
        <taxon>Neodiplogasteridae</taxon>
        <taxon>Pristionchus</taxon>
    </lineage>
</organism>
<evidence type="ECO:0000256" key="1">
    <source>
        <dbReference type="ARBA" id="ARBA00022670"/>
    </source>
</evidence>
<keyword evidence="1" id="KW-0645">Protease</keyword>
<keyword evidence="5" id="KW-1185">Reference proteome</keyword>
<keyword evidence="2" id="KW-0479">Metal-binding</keyword>
<sequence length="443" mass="47744">MPCIRVDNVVETAMVTTAIKMEEADTVAEDAELVTVQEPTSVVKTEETTETEDDEMATVEETTVPLDAETTVVVEPAEKVTVTKRDEDTTVVAAAETDTVAEAVTVPEKADSESEEEEVEEIRVGVAEMEMATIDGEPTTIVQSRAVAVPESTYDKVFSSINDVVATLVASMATLVVSSESPREGTGVMDWAQKALHQIGCKTAMLLSGVQHSPTGSPLSSLVFGRLGEDERKKTLLVFGRLEQEKYNSNPFKSSQGHGTADYQASIVAWVSAIATMQAADVELPVNLKFLFEDKEAAEDLETMALADRCAHFLSHIDYICVADNHWLEPALKPEPNNGLRSVSVLSALLKKLNLSGGEEGGKKNDHSEAASRACKRVFGQDYCSGEAAISIVFQGQHDGDIVALLIGQRDANGNTQNEMITRASCIKGTQLLVSYLLELGNQ</sequence>
<protein>
    <submittedName>
        <fullName evidence="4">Uncharacterized protein</fullName>
    </submittedName>
</protein>
<accession>A0AAV5VI74</accession>
<keyword evidence="3" id="KW-0378">Hydrolase</keyword>
<evidence type="ECO:0000313" key="5">
    <source>
        <dbReference type="Proteomes" id="UP001432322"/>
    </source>
</evidence>
<dbReference type="GO" id="GO:0046872">
    <property type="term" value="F:metal ion binding"/>
    <property type="evidence" value="ECO:0007669"/>
    <property type="project" value="UniProtKB-KW"/>
</dbReference>
<evidence type="ECO:0000256" key="2">
    <source>
        <dbReference type="ARBA" id="ARBA00022723"/>
    </source>
</evidence>
<dbReference type="EMBL" id="BTSY01000003">
    <property type="protein sequence ID" value="GMT18437.1"/>
    <property type="molecule type" value="Genomic_DNA"/>
</dbReference>
<name>A0AAV5VI74_9BILA</name>
<dbReference type="SUPFAM" id="SSF53187">
    <property type="entry name" value="Zn-dependent exopeptidases"/>
    <property type="match status" value="1"/>
</dbReference>
<proteinExistence type="predicted"/>
<dbReference type="PANTHER" id="PTHR43270:SF14">
    <property type="entry name" value="PEPTIDASE M20 DIMERISATION DOMAIN-CONTAINING PROTEIN"/>
    <property type="match status" value="1"/>
</dbReference>
<dbReference type="GO" id="GO:0006508">
    <property type="term" value="P:proteolysis"/>
    <property type="evidence" value="ECO:0007669"/>
    <property type="project" value="UniProtKB-KW"/>
</dbReference>
<dbReference type="PANTHER" id="PTHR43270">
    <property type="entry name" value="BETA-ALA-HIS DIPEPTIDASE"/>
    <property type="match status" value="1"/>
</dbReference>
<comment type="caution">
    <text evidence="4">The sequence shown here is derived from an EMBL/GenBank/DDBJ whole genome shotgun (WGS) entry which is preliminary data.</text>
</comment>
<gene>
    <name evidence="4" type="ORF">PFISCL1PPCAC_9734</name>
</gene>
<dbReference type="AlphaFoldDB" id="A0AAV5VI74"/>
<evidence type="ECO:0000256" key="3">
    <source>
        <dbReference type="ARBA" id="ARBA00022801"/>
    </source>
</evidence>
<dbReference type="InterPro" id="IPR051458">
    <property type="entry name" value="Cyt/Met_Dipeptidase"/>
</dbReference>
<dbReference type="GO" id="GO:0008233">
    <property type="term" value="F:peptidase activity"/>
    <property type="evidence" value="ECO:0007669"/>
    <property type="project" value="UniProtKB-KW"/>
</dbReference>
<evidence type="ECO:0000313" key="4">
    <source>
        <dbReference type="EMBL" id="GMT18437.1"/>
    </source>
</evidence>
<dbReference type="Gene3D" id="3.40.630.10">
    <property type="entry name" value="Zn peptidases"/>
    <property type="match status" value="1"/>
</dbReference>
<reference evidence="4" key="1">
    <citation type="submission" date="2023-10" db="EMBL/GenBank/DDBJ databases">
        <title>Genome assembly of Pristionchus species.</title>
        <authorList>
            <person name="Yoshida K."/>
            <person name="Sommer R.J."/>
        </authorList>
    </citation>
    <scope>NUCLEOTIDE SEQUENCE</scope>
    <source>
        <strain evidence="4">RS5133</strain>
    </source>
</reference>
<dbReference type="Proteomes" id="UP001432322">
    <property type="component" value="Unassembled WGS sequence"/>
</dbReference>